<dbReference type="Proteomes" id="UP000594263">
    <property type="component" value="Unplaced"/>
</dbReference>
<organism evidence="1 2">
    <name type="scientific">Kalanchoe fedtschenkoi</name>
    <name type="common">Lavender scallops</name>
    <name type="synonym">South American air plant</name>
    <dbReference type="NCBI Taxonomy" id="63787"/>
    <lineage>
        <taxon>Eukaryota</taxon>
        <taxon>Viridiplantae</taxon>
        <taxon>Streptophyta</taxon>
        <taxon>Embryophyta</taxon>
        <taxon>Tracheophyta</taxon>
        <taxon>Spermatophyta</taxon>
        <taxon>Magnoliopsida</taxon>
        <taxon>eudicotyledons</taxon>
        <taxon>Gunneridae</taxon>
        <taxon>Pentapetalae</taxon>
        <taxon>Saxifragales</taxon>
        <taxon>Crassulaceae</taxon>
        <taxon>Kalanchoe</taxon>
    </lineage>
</organism>
<name>A0A7N0V5Y0_KALFE</name>
<dbReference type="OMA" id="HYHKAFC"/>
<accession>A0A7N0V5Y0</accession>
<dbReference type="EnsemblPlants" id="Kaladp0108s0011.1.v1.1">
    <property type="protein sequence ID" value="Kaladp0108s0011.1.v1.1"/>
    <property type="gene ID" value="Kaladp0108s0011.v1.1"/>
</dbReference>
<sequence length="151" mass="16759">YVELGDRGVYSVPNIVGGESEEFNSYFGWKSTSGAASGYHRFSNYMDKCSGETYLAVDKHGKVGLSSLSSLHTLAAADWKSINPPLKLNHGEFRFWVSRSTGKCLTVFYGKTENRAVGVADCKFDGSNKAQLFAFRFHYHNSFCCCGVHNE</sequence>
<proteinExistence type="predicted"/>
<dbReference type="Gramene" id="Kaladp0108s0011.1.v1.1">
    <property type="protein sequence ID" value="Kaladp0108s0011.1.v1.1"/>
    <property type="gene ID" value="Kaladp0108s0011.v1.1"/>
</dbReference>
<dbReference type="AlphaFoldDB" id="A0A7N0V5Y0"/>
<reference evidence="1" key="1">
    <citation type="submission" date="2021-01" db="UniProtKB">
        <authorList>
            <consortium name="EnsemblPlants"/>
        </authorList>
    </citation>
    <scope>IDENTIFICATION</scope>
</reference>
<evidence type="ECO:0000313" key="1">
    <source>
        <dbReference type="EnsemblPlants" id="Kaladp0108s0011.1.v1.1"/>
    </source>
</evidence>
<keyword evidence="2" id="KW-1185">Reference proteome</keyword>
<evidence type="ECO:0000313" key="2">
    <source>
        <dbReference type="Proteomes" id="UP000594263"/>
    </source>
</evidence>
<protein>
    <submittedName>
        <fullName evidence="1">Uncharacterized protein</fullName>
    </submittedName>
</protein>